<sequence length="111" mass="12228">MRKARRPISDADAREETDMIETPLLSDARIESKTSGAVPDHSQLSSVADCYWLARELAARRRTQRAPEMITILNLLASASLEPGAQARDDLEFIRIVTVLAREVGGVAKLP</sequence>
<protein>
    <submittedName>
        <fullName evidence="2">Uncharacterized protein</fullName>
    </submittedName>
</protein>
<gene>
    <name evidence="2" type="ORF">GCM10011487_52790</name>
</gene>
<evidence type="ECO:0000313" key="3">
    <source>
        <dbReference type="Proteomes" id="UP000445000"/>
    </source>
</evidence>
<organism evidence="2 3">
    <name type="scientific">Steroidobacter agaridevorans</name>
    <dbReference type="NCBI Taxonomy" id="2695856"/>
    <lineage>
        <taxon>Bacteria</taxon>
        <taxon>Pseudomonadati</taxon>
        <taxon>Pseudomonadota</taxon>
        <taxon>Gammaproteobacteria</taxon>
        <taxon>Steroidobacterales</taxon>
        <taxon>Steroidobacteraceae</taxon>
        <taxon>Steroidobacter</taxon>
    </lineage>
</organism>
<dbReference type="EMBL" id="BLJN01000006">
    <property type="protein sequence ID" value="GFE83279.1"/>
    <property type="molecule type" value="Genomic_DNA"/>
</dbReference>
<reference evidence="3" key="1">
    <citation type="submission" date="2020-01" db="EMBL/GenBank/DDBJ databases">
        <title>'Steroidobacter agaridevorans' sp. nov., agar-degrading bacteria isolated from rhizosphere soils.</title>
        <authorList>
            <person name="Ikenaga M."/>
            <person name="Kataoka M."/>
            <person name="Murouchi A."/>
            <person name="Katsuragi S."/>
            <person name="Sakai M."/>
        </authorList>
    </citation>
    <scope>NUCLEOTIDE SEQUENCE [LARGE SCALE GENOMIC DNA]</scope>
    <source>
        <strain evidence="3">YU21-B</strain>
    </source>
</reference>
<comment type="caution">
    <text evidence="2">The sequence shown here is derived from an EMBL/GenBank/DDBJ whole genome shotgun (WGS) entry which is preliminary data.</text>
</comment>
<name>A0A829YJA9_9GAMM</name>
<accession>A0A829YJA9</accession>
<dbReference type="Proteomes" id="UP000445000">
    <property type="component" value="Unassembled WGS sequence"/>
</dbReference>
<dbReference type="AlphaFoldDB" id="A0A829YJA9"/>
<proteinExistence type="predicted"/>
<evidence type="ECO:0000256" key="1">
    <source>
        <dbReference type="SAM" id="MobiDB-lite"/>
    </source>
</evidence>
<evidence type="ECO:0000313" key="2">
    <source>
        <dbReference type="EMBL" id="GFE83279.1"/>
    </source>
</evidence>
<feature type="region of interest" description="Disordered" evidence="1">
    <location>
        <begin position="1"/>
        <end position="26"/>
    </location>
</feature>
<keyword evidence="3" id="KW-1185">Reference proteome</keyword>
<feature type="compositionally biased region" description="Basic and acidic residues" evidence="1">
    <location>
        <begin position="7"/>
        <end position="17"/>
    </location>
</feature>